<dbReference type="GO" id="GO:0007076">
    <property type="term" value="P:mitotic chromosome condensation"/>
    <property type="evidence" value="ECO:0007669"/>
    <property type="project" value="InterPro"/>
</dbReference>
<dbReference type="PANTHER" id="PTHR13108">
    <property type="entry name" value="CONDENSIN COMPLEX SUBUNIT 2"/>
    <property type="match status" value="1"/>
</dbReference>
<dbReference type="InterPro" id="IPR022816">
    <property type="entry name" value="Condensin_barren_su2"/>
</dbReference>
<dbReference type="Pfam" id="PF05786">
    <property type="entry name" value="Cnd2"/>
    <property type="match status" value="2"/>
</dbReference>
<comment type="subcellular location">
    <subcellularLocation>
        <location evidence="1">Chromosome</location>
    </subcellularLocation>
    <subcellularLocation>
        <location evidence="2">Cytoplasm</location>
    </subcellularLocation>
</comment>
<dbReference type="GO" id="GO:0000796">
    <property type="term" value="C:condensin complex"/>
    <property type="evidence" value="ECO:0007669"/>
    <property type="project" value="InterPro"/>
</dbReference>
<evidence type="ECO:0000313" key="12">
    <source>
        <dbReference type="EMBL" id="CAG9862282.1"/>
    </source>
</evidence>
<dbReference type="GO" id="GO:0005737">
    <property type="term" value="C:cytoplasm"/>
    <property type="evidence" value="ECO:0007669"/>
    <property type="project" value="UniProtKB-SubCell"/>
</dbReference>
<reference evidence="12" key="1">
    <citation type="submission" date="2022-01" db="EMBL/GenBank/DDBJ databases">
        <authorList>
            <person name="King R."/>
        </authorList>
    </citation>
    <scope>NUCLEOTIDE SEQUENCE</scope>
</reference>
<dbReference type="EMBL" id="OU900098">
    <property type="protein sequence ID" value="CAG9862282.1"/>
    <property type="molecule type" value="Genomic_DNA"/>
</dbReference>
<feature type="region of interest" description="Disordered" evidence="11">
    <location>
        <begin position="154"/>
        <end position="180"/>
    </location>
</feature>
<keyword evidence="8" id="KW-0498">Mitosis</keyword>
<evidence type="ECO:0000256" key="1">
    <source>
        <dbReference type="ARBA" id="ARBA00004286"/>
    </source>
</evidence>
<evidence type="ECO:0000256" key="8">
    <source>
        <dbReference type="ARBA" id="ARBA00022776"/>
    </source>
</evidence>
<evidence type="ECO:0000256" key="10">
    <source>
        <dbReference type="ARBA" id="ARBA00023306"/>
    </source>
</evidence>
<keyword evidence="9" id="KW-0226">DNA condensation</keyword>
<keyword evidence="6" id="KW-0963">Cytoplasm</keyword>
<evidence type="ECO:0000256" key="3">
    <source>
        <dbReference type="ARBA" id="ARBA00009471"/>
    </source>
</evidence>
<keyword evidence="10" id="KW-0131">Cell cycle</keyword>
<evidence type="ECO:0000313" key="13">
    <source>
        <dbReference type="Proteomes" id="UP001153712"/>
    </source>
</evidence>
<dbReference type="GO" id="GO:0051301">
    <property type="term" value="P:cell division"/>
    <property type="evidence" value="ECO:0007669"/>
    <property type="project" value="UniProtKB-KW"/>
</dbReference>
<dbReference type="AlphaFoldDB" id="A0A9N9XRK0"/>
<dbReference type="Proteomes" id="UP001153712">
    <property type="component" value="Chromosome 5"/>
</dbReference>
<gene>
    <name evidence="12" type="ORF">PHYEVI_LOCUS8602</name>
</gene>
<protein>
    <recommendedName>
        <fullName evidence="4">Condensin complex subunit 2</fullName>
    </recommendedName>
</protein>
<comment type="similarity">
    <text evidence="3">Belongs to the CND2 (condensin subunit 2) family.</text>
</comment>
<evidence type="ECO:0000256" key="2">
    <source>
        <dbReference type="ARBA" id="ARBA00004496"/>
    </source>
</evidence>
<evidence type="ECO:0000256" key="6">
    <source>
        <dbReference type="ARBA" id="ARBA00022490"/>
    </source>
</evidence>
<keyword evidence="13" id="KW-1185">Reference proteome</keyword>
<dbReference type="OrthoDB" id="362021at2759"/>
<keyword evidence="5" id="KW-0158">Chromosome</keyword>
<evidence type="ECO:0000256" key="4">
    <source>
        <dbReference type="ARBA" id="ARBA00016065"/>
    </source>
</evidence>
<evidence type="ECO:0000256" key="9">
    <source>
        <dbReference type="ARBA" id="ARBA00023067"/>
    </source>
</evidence>
<evidence type="ECO:0000256" key="11">
    <source>
        <dbReference type="SAM" id="MobiDB-lite"/>
    </source>
</evidence>
<feature type="compositionally biased region" description="Acidic residues" evidence="11">
    <location>
        <begin position="161"/>
        <end position="172"/>
    </location>
</feature>
<evidence type="ECO:0000256" key="7">
    <source>
        <dbReference type="ARBA" id="ARBA00022618"/>
    </source>
</evidence>
<organism evidence="12 13">
    <name type="scientific">Phyllotreta striolata</name>
    <name type="common">Striped flea beetle</name>
    <name type="synonym">Crioceris striolata</name>
    <dbReference type="NCBI Taxonomy" id="444603"/>
    <lineage>
        <taxon>Eukaryota</taxon>
        <taxon>Metazoa</taxon>
        <taxon>Ecdysozoa</taxon>
        <taxon>Arthropoda</taxon>
        <taxon>Hexapoda</taxon>
        <taxon>Insecta</taxon>
        <taxon>Pterygota</taxon>
        <taxon>Neoptera</taxon>
        <taxon>Endopterygota</taxon>
        <taxon>Coleoptera</taxon>
        <taxon>Polyphaga</taxon>
        <taxon>Cucujiformia</taxon>
        <taxon>Chrysomeloidea</taxon>
        <taxon>Chrysomelidae</taxon>
        <taxon>Galerucinae</taxon>
        <taxon>Alticini</taxon>
        <taxon>Phyllotreta</taxon>
    </lineage>
</organism>
<name>A0A9N9XRK0_PHYSR</name>
<accession>A0A9N9XRK0</accession>
<proteinExistence type="inferred from homology"/>
<sequence length="678" mass="77248">MEYSTPIVTDLRRRTLIMNMNVPNLSPLRKSMSANIDKSLMEESDDGKERAERRAQLEKQRHLMSIQSPIEDSPVLGRKFALYMNMFIENKISAKNAWSVRITEILSPLCRKNRPDQLQIAGTSLDISAKVFSIRVDSTHSMGLNLATNMVRSSDKLSNDNDNEVNDDEGQDMDEKRAKPAKVIRKKKINMGHKTTIVKGNKLTIDKLPKLEPVTFTSRIKTDNDSIEGFVSSIIKQPLDCYLLNNSLSYFKDKTDKTLENIENIPSNLLKEITIQPCANKELYEFIEKNLDEDSDLTEMLDFHRDLENSLVPELDGSVNTSLMPVEDDAGAADDVDGEEAAENEDRFAGNAADWKSPERIVDFRALDHEVNGFANVMPSEYSFNVVNVESNGQYIERIWAGPNHWKLKCLRPSRSVGKFSGKENLNPAGKKKRKLKNSEMVELKSLEEELADFKPIEFNKKAHVSKKTGLVDEDQITLPLMLFTDLEKINDVNLMLKPSFCPILRRPTNFENEARNGEIDRENDCNINPYNYENPEDSMYCSQGDNNDHNDYNDEDVAQEDIGNYAENMVEAPEMVQKNNIGFALKAKKINMGRLKKSIWSFLTDKSPEDSDEPVDKMADVKSFSEVYRIIPDQLPLQDRTNCTAAVAFLSLLHLCNEHNLHLESMQNRKDLKICQN</sequence>
<keyword evidence="7" id="KW-0132">Cell division</keyword>
<dbReference type="PANTHER" id="PTHR13108:SF9">
    <property type="entry name" value="CONDENSIN COMPLEX SUBUNIT 2"/>
    <property type="match status" value="1"/>
</dbReference>
<dbReference type="GO" id="GO:0003682">
    <property type="term" value="F:chromatin binding"/>
    <property type="evidence" value="ECO:0007669"/>
    <property type="project" value="TreeGrafter"/>
</dbReference>
<evidence type="ECO:0000256" key="5">
    <source>
        <dbReference type="ARBA" id="ARBA00022454"/>
    </source>
</evidence>